<dbReference type="InterPro" id="IPR029373">
    <property type="entry name" value="FAM216"/>
</dbReference>
<accession>A0A6P5AXI1</accession>
<feature type="compositionally biased region" description="Basic and acidic residues" evidence="2">
    <location>
        <begin position="267"/>
        <end position="294"/>
    </location>
</feature>
<dbReference type="PANTHER" id="PTHR16476">
    <property type="entry name" value="FAMILY WITH SEQUENCE SIMILARITY 216 MEMBER A"/>
    <property type="match status" value="1"/>
</dbReference>
<feature type="compositionally biased region" description="Acidic residues" evidence="2">
    <location>
        <begin position="295"/>
        <end position="309"/>
    </location>
</feature>
<feature type="compositionally biased region" description="Pro residues" evidence="2">
    <location>
        <begin position="1"/>
        <end position="11"/>
    </location>
</feature>
<dbReference type="RefSeq" id="XP_019646736.1">
    <property type="nucleotide sequence ID" value="XM_019791177.1"/>
</dbReference>
<evidence type="ECO:0000313" key="4">
    <source>
        <dbReference type="RefSeq" id="XP_019646736.1"/>
    </source>
</evidence>
<dbReference type="PANTHER" id="PTHR16476:SF4">
    <property type="entry name" value="PROTEIN FAM216A"/>
    <property type="match status" value="1"/>
</dbReference>
<proteinExistence type="inferred from homology"/>
<reference evidence="4" key="1">
    <citation type="submission" date="2025-08" db="UniProtKB">
        <authorList>
            <consortium name="RefSeq"/>
        </authorList>
    </citation>
    <scope>IDENTIFICATION</scope>
    <source>
        <tissue evidence="4">Gonad</tissue>
    </source>
</reference>
<dbReference type="OrthoDB" id="5980156at2759"/>
<keyword evidence="3" id="KW-1185">Reference proteome</keyword>
<feature type="region of interest" description="Disordered" evidence="2">
    <location>
        <begin position="1"/>
        <end position="86"/>
    </location>
</feature>
<feature type="region of interest" description="Disordered" evidence="2">
    <location>
        <begin position="200"/>
        <end position="341"/>
    </location>
</feature>
<dbReference type="Proteomes" id="UP000515135">
    <property type="component" value="Unplaced"/>
</dbReference>
<dbReference type="Pfam" id="PF15107">
    <property type="entry name" value="FAM216B"/>
    <property type="match status" value="1"/>
</dbReference>
<feature type="compositionally biased region" description="Polar residues" evidence="2">
    <location>
        <begin position="209"/>
        <end position="222"/>
    </location>
</feature>
<evidence type="ECO:0000256" key="1">
    <source>
        <dbReference type="ARBA" id="ARBA00008615"/>
    </source>
</evidence>
<sequence>MPAPVQEPSFPPGRDDQDRYRFSPEYKYGRVPKTATEGKLLRTRGKEPSRKLHKRSTTAPEHDSILRSQSVPPDDGAGETHGRYTDPASYLMKDSYHMSYQIPSFPYSLTSQPWSRRRAFTCPPSMKKNYYLQHPDLNWGQRQYLWSTAAVYSTSHMKRLIQGRYEQFLRHQQKMGHINKKELEKYRSYLFATRKTMPGVVDPGLWRSRPQTQMARAKSSNGDAELSRKSAPARNGHPRRHSAQRETPPKSPSPDEDLSQSFNSIKLEPKPRDQSKKEEPKAKPSPQKEEKDHSEEESEEKETSEEKEEVEEKEKEEKEEDDENSDDARLLEPPGDNMSVSSREMWVPWIANGVPEY</sequence>
<dbReference type="AlphaFoldDB" id="A0A6P5AXI1"/>
<protein>
    <submittedName>
        <fullName evidence="4">High mobility group protein B1-like isoform X2</fullName>
    </submittedName>
</protein>
<evidence type="ECO:0000256" key="2">
    <source>
        <dbReference type="SAM" id="MobiDB-lite"/>
    </source>
</evidence>
<comment type="similarity">
    <text evidence="1">Belongs to the FAM216 family.</text>
</comment>
<dbReference type="GeneID" id="109487195"/>
<feature type="compositionally biased region" description="Basic and acidic residues" evidence="2">
    <location>
        <begin position="13"/>
        <end position="28"/>
    </location>
</feature>
<name>A0A6P5AXI1_BRABE</name>
<evidence type="ECO:0000313" key="3">
    <source>
        <dbReference type="Proteomes" id="UP000515135"/>
    </source>
</evidence>
<organism evidence="3 4">
    <name type="scientific">Branchiostoma belcheri</name>
    <name type="common">Amphioxus</name>
    <dbReference type="NCBI Taxonomy" id="7741"/>
    <lineage>
        <taxon>Eukaryota</taxon>
        <taxon>Metazoa</taxon>
        <taxon>Chordata</taxon>
        <taxon>Cephalochordata</taxon>
        <taxon>Leptocardii</taxon>
        <taxon>Amphioxiformes</taxon>
        <taxon>Branchiostomatidae</taxon>
        <taxon>Branchiostoma</taxon>
    </lineage>
</organism>
<gene>
    <name evidence="4" type="primary">LOC109487195</name>
</gene>